<feature type="non-terminal residue" evidence="3">
    <location>
        <position position="964"/>
    </location>
</feature>
<dbReference type="Pfam" id="PF06594">
    <property type="entry name" value="HCBP_related"/>
    <property type="match status" value="1"/>
</dbReference>
<organism evidence="3 4">
    <name type="scientific">Trinickia fusca</name>
    <dbReference type="NCBI Taxonomy" id="2419777"/>
    <lineage>
        <taxon>Bacteria</taxon>
        <taxon>Pseudomonadati</taxon>
        <taxon>Pseudomonadota</taxon>
        <taxon>Betaproteobacteria</taxon>
        <taxon>Burkholderiales</taxon>
        <taxon>Burkholderiaceae</taxon>
        <taxon>Trinickia</taxon>
    </lineage>
</organism>
<dbReference type="SUPFAM" id="SSF51120">
    <property type="entry name" value="beta-Roll"/>
    <property type="match status" value="2"/>
</dbReference>
<name>A0A494X257_9BURK</name>
<proteinExistence type="predicted"/>
<evidence type="ECO:0000259" key="2">
    <source>
        <dbReference type="Pfam" id="PF06594"/>
    </source>
</evidence>
<dbReference type="PANTHER" id="PTHR39431:SF1">
    <property type="entry name" value="FRPA_C-RELATED PROTEIN"/>
    <property type="match status" value="1"/>
</dbReference>
<dbReference type="Proteomes" id="UP000280434">
    <property type="component" value="Unassembled WGS sequence"/>
</dbReference>
<evidence type="ECO:0000256" key="1">
    <source>
        <dbReference type="ARBA" id="ARBA00022837"/>
    </source>
</evidence>
<dbReference type="InterPro" id="IPR011049">
    <property type="entry name" value="Serralysin-like_metalloprot_C"/>
</dbReference>
<dbReference type="PANTHER" id="PTHR39431">
    <property type="entry name" value="FRPA/C-RELATED PROTEIN"/>
    <property type="match status" value="1"/>
</dbReference>
<keyword evidence="4" id="KW-1185">Reference proteome</keyword>
<dbReference type="EMBL" id="RBZV01000013">
    <property type="protein sequence ID" value="RKP44410.1"/>
    <property type="molecule type" value="Genomic_DNA"/>
</dbReference>
<dbReference type="InterPro" id="IPR010566">
    <property type="entry name" value="Haemolys_ca-bd"/>
</dbReference>
<sequence length="964" mass="102201">MWYSIDDGKGRVDSFGFAPSDDFNGMNYNGQPFAPGKVYTDDIGRYVDKNAVTGGSSINTQTYPISDQQYRALLDYGQNPDKYGFDSSTYNGASNNCINFTWTALQAAGLNPTGYQGESLPILNKDDVAFNMSVVEFANNYLADQQDRMALEKVLLGQYGDNQAAWNGIDRQFNKLMEDLSKAAAADHMKLGDYLKHQFSDEIAKGEAWLKHTGQRIEDIVRGVGRSMDSLITSLQHLFHAALRPMDPLVLDLAGTGIKTVGIDAGAHFDYNGSGFAQQTAWVTPDEGILVLDKRGDGNITGDELIGNTGTDGTAAGANGFITLASLDVNKNGVIDARSPAFNQLRVWINASGDGKSKPSELKTLSELGITSISLAHTGESVTDANGNMHLAIGSFTTADGKTHTMEDVWLNVDTARTINTTQVPVTAAIAALPDVAGFGNIASLHTAMSRDTTGQLQSLVQAFIGTTDPAKRAQVLTDLLYTWAGVEKNDPHGRDNNIYHHVIDARKVETLEAFMGQRYAVNYGAGADPNPRHAGADLLSSAFDQLAASVGGQILAQTELKDLYAQVGISVGANGKLTVDVSEVVATLGQSYQRDPAAATNLIADLGKSLKTAGDWGQDVIKALRAQGNVSSQGFSRQLAALGATVTIADATHLDIQGLNGTDNFLIGVDKATVRASDGTDTLMAGAGNETLIGGAGLDTFIVPAGVGKVTLSEAYKPGGINHDIVQISDGISAAQTRVYRDMSNNLVLVFGENSQLTIEAYFSSASYQPTICFADGSVLDYKAIADRLVFADTSAGHQWLYGLQGVNNRIVGAASDTLIAGNLNDTITAGKDNTINAGAGTDTFIVNQGTGHVTLNEAYNKTGGMNQDVVQLGVGITAAGTQIARDLSNNLVLSFGNGDQLTISGYFDQASRQPKLVFADGTSWDYKSITDRLVFTDTSAGSHWLYGLQGVNNRIVGAASDT</sequence>
<dbReference type="Gene3D" id="2.150.10.10">
    <property type="entry name" value="Serralysin-like metalloprotease, C-terminal"/>
    <property type="match status" value="1"/>
</dbReference>
<evidence type="ECO:0000313" key="3">
    <source>
        <dbReference type="EMBL" id="RKP44410.1"/>
    </source>
</evidence>
<evidence type="ECO:0000313" key="4">
    <source>
        <dbReference type="Proteomes" id="UP000280434"/>
    </source>
</evidence>
<gene>
    <name evidence="3" type="ORF">D7S89_23115</name>
</gene>
<accession>A0A494X257</accession>
<reference evidence="3 4" key="1">
    <citation type="submission" date="2018-10" db="EMBL/GenBank/DDBJ databases">
        <title>Paraburkholderia sp. 7MK8-2, isolated from soil.</title>
        <authorList>
            <person name="Gao Z.-H."/>
            <person name="Qiu L.-H."/>
        </authorList>
    </citation>
    <scope>NUCLEOTIDE SEQUENCE [LARGE SCALE GENOMIC DNA]</scope>
    <source>
        <strain evidence="3 4">7MK8-2</strain>
    </source>
</reference>
<keyword evidence="1" id="KW-0106">Calcium</keyword>
<protein>
    <recommendedName>
        <fullName evidence="2">Haemolysin-type calcium binding-related domain-containing protein</fullName>
    </recommendedName>
</protein>
<feature type="domain" description="Haemolysin-type calcium binding-related" evidence="2">
    <location>
        <begin position="892"/>
        <end position="929"/>
    </location>
</feature>
<dbReference type="AlphaFoldDB" id="A0A494X257"/>
<comment type="caution">
    <text evidence="3">The sequence shown here is derived from an EMBL/GenBank/DDBJ whole genome shotgun (WGS) entry which is preliminary data.</text>
</comment>